<dbReference type="PROSITE" id="PS00141">
    <property type="entry name" value="ASP_PROTEASE"/>
    <property type="match status" value="2"/>
</dbReference>
<dbReference type="InterPro" id="IPR001461">
    <property type="entry name" value="Aspartic_peptidase_A1"/>
</dbReference>
<evidence type="ECO:0000256" key="6">
    <source>
        <dbReference type="ARBA" id="ARBA00022750"/>
    </source>
</evidence>
<dbReference type="FunFam" id="2.40.70.10:FF:000006">
    <property type="entry name" value="Cathepsin E"/>
    <property type="match status" value="1"/>
</dbReference>
<keyword evidence="5 13" id="KW-0732">Signal</keyword>
<dbReference type="PROSITE" id="PS51767">
    <property type="entry name" value="PEPTIDASE_A1"/>
    <property type="match status" value="1"/>
</dbReference>
<keyword evidence="16" id="KW-1185">Reference proteome</keyword>
<dbReference type="GO" id="GO:0005576">
    <property type="term" value="C:extracellular region"/>
    <property type="evidence" value="ECO:0007669"/>
    <property type="project" value="UniProtKB-SubCell"/>
</dbReference>
<dbReference type="PRINTS" id="PR00792">
    <property type="entry name" value="PEPSIN"/>
</dbReference>
<feature type="domain" description="Peptidase A1" evidence="14">
    <location>
        <begin position="146"/>
        <end position="450"/>
    </location>
</feature>
<feature type="active site" evidence="10">
    <location>
        <position position="346"/>
    </location>
</feature>
<evidence type="ECO:0000259" key="14">
    <source>
        <dbReference type="PROSITE" id="PS51767"/>
    </source>
</evidence>
<evidence type="ECO:0000256" key="9">
    <source>
        <dbReference type="ARBA" id="ARBA00023157"/>
    </source>
</evidence>
<dbReference type="FunFam" id="2.40.70.10:FF:000004">
    <property type="entry name" value="Pepsin A"/>
    <property type="match status" value="1"/>
</dbReference>
<feature type="active site" evidence="10">
    <location>
        <position position="164"/>
    </location>
</feature>
<evidence type="ECO:0000256" key="11">
    <source>
        <dbReference type="PIRSR" id="PIRSR601461-2"/>
    </source>
</evidence>
<evidence type="ECO:0000256" key="1">
    <source>
        <dbReference type="ARBA" id="ARBA00004613"/>
    </source>
</evidence>
<dbReference type="Gene3D" id="2.10.80.10">
    <property type="entry name" value="Lipase, subunit A"/>
    <property type="match status" value="1"/>
</dbReference>
<protein>
    <recommendedName>
        <fullName evidence="14">Peptidase A1 domain-containing protein</fullName>
    </recommendedName>
</protein>
<comment type="similarity">
    <text evidence="2 12">Belongs to the peptidase A1 family.</text>
</comment>
<feature type="disulfide bond" evidence="11">
    <location>
        <begin position="177"/>
        <end position="182"/>
    </location>
</feature>
<dbReference type="Pfam" id="PF06607">
    <property type="entry name" value="Prokineticin"/>
    <property type="match status" value="1"/>
</dbReference>
<dbReference type="InterPro" id="IPR021109">
    <property type="entry name" value="Peptidase_aspartic_dom_sf"/>
</dbReference>
<keyword evidence="3" id="KW-0964">Secreted</keyword>
<gene>
    <name evidence="15" type="ORF">E5288_WYG006897</name>
</gene>
<dbReference type="SUPFAM" id="SSF57190">
    <property type="entry name" value="Colipase-like"/>
    <property type="match status" value="2"/>
</dbReference>
<accession>A0A6B0QVF4</accession>
<evidence type="ECO:0000256" key="3">
    <source>
        <dbReference type="ARBA" id="ARBA00022525"/>
    </source>
</evidence>
<dbReference type="Pfam" id="PF00026">
    <property type="entry name" value="Asp"/>
    <property type="match status" value="1"/>
</dbReference>
<evidence type="ECO:0000313" key="15">
    <source>
        <dbReference type="EMBL" id="MXQ79604.1"/>
    </source>
</evidence>
<evidence type="ECO:0000256" key="8">
    <source>
        <dbReference type="ARBA" id="ARBA00022801"/>
    </source>
</evidence>
<name>A0A6B0QVF4_9CETA</name>
<reference evidence="15" key="1">
    <citation type="submission" date="2019-10" db="EMBL/GenBank/DDBJ databases">
        <title>The sequence and de novo assembly of the wild yak genome.</title>
        <authorList>
            <person name="Liu Y."/>
        </authorList>
    </citation>
    <scope>NUCLEOTIDE SEQUENCE [LARGE SCALE GENOMIC DNA]</scope>
    <source>
        <strain evidence="15">WY2019</strain>
    </source>
</reference>
<evidence type="ECO:0000256" key="4">
    <source>
        <dbReference type="ARBA" id="ARBA00022670"/>
    </source>
</evidence>
<evidence type="ECO:0000256" key="13">
    <source>
        <dbReference type="SAM" id="SignalP"/>
    </source>
</evidence>
<dbReference type="PANTHER" id="PTHR47966:SF13">
    <property type="entry name" value="CHYMOSIN"/>
    <property type="match status" value="1"/>
</dbReference>
<organism evidence="15 16">
    <name type="scientific">Bos mutus</name>
    <name type="common">wild yak</name>
    <dbReference type="NCBI Taxonomy" id="72004"/>
    <lineage>
        <taxon>Eukaryota</taxon>
        <taxon>Metazoa</taxon>
        <taxon>Chordata</taxon>
        <taxon>Craniata</taxon>
        <taxon>Vertebrata</taxon>
        <taxon>Euteleostomi</taxon>
        <taxon>Mammalia</taxon>
        <taxon>Eutheria</taxon>
        <taxon>Laurasiatheria</taxon>
        <taxon>Artiodactyla</taxon>
        <taxon>Ruminantia</taxon>
        <taxon>Pecora</taxon>
        <taxon>Bovidae</taxon>
        <taxon>Bovinae</taxon>
        <taxon>Bos</taxon>
    </lineage>
</organism>
<keyword evidence="9 11" id="KW-1015">Disulfide bond</keyword>
<evidence type="ECO:0000256" key="5">
    <source>
        <dbReference type="ARBA" id="ARBA00022729"/>
    </source>
</evidence>
<evidence type="ECO:0000313" key="16">
    <source>
        <dbReference type="Proteomes" id="UP000322234"/>
    </source>
</evidence>
<evidence type="ECO:0000256" key="10">
    <source>
        <dbReference type="PIRSR" id="PIRSR601461-1"/>
    </source>
</evidence>
<keyword evidence="6 12" id="KW-0064">Aspartyl protease</keyword>
<dbReference type="InterPro" id="IPR012848">
    <property type="entry name" value="Aspartic_peptidase_N"/>
</dbReference>
<keyword evidence="4 12" id="KW-0645">Protease</keyword>
<feature type="signal peptide" evidence="13">
    <location>
        <begin position="1"/>
        <end position="19"/>
    </location>
</feature>
<feature type="disulfide bond" evidence="11">
    <location>
        <begin position="337"/>
        <end position="341"/>
    </location>
</feature>
<dbReference type="PANTHER" id="PTHR47966">
    <property type="entry name" value="BETA-SITE APP-CLEAVING ENZYME, ISOFORM A-RELATED"/>
    <property type="match status" value="1"/>
</dbReference>
<dbReference type="Gene3D" id="6.10.140.60">
    <property type="match status" value="1"/>
</dbReference>
<dbReference type="EMBL" id="VBQZ03000002">
    <property type="protein sequence ID" value="MXQ79604.1"/>
    <property type="molecule type" value="Genomic_DNA"/>
</dbReference>
<dbReference type="Gene3D" id="2.40.70.10">
    <property type="entry name" value="Acid Proteases"/>
    <property type="match status" value="2"/>
</dbReference>
<dbReference type="CDD" id="cd05478">
    <property type="entry name" value="pepsin_A"/>
    <property type="match status" value="1"/>
</dbReference>
<sequence length="453" mass="49973">MRGATQVSVILLLVTVSDCAVITGACERDVQCRAGTCCAVSLWLRGLRVCTPLGRAGEECHPGSHKVPFFRKRQRHACPCLPNLLCSRGLDGRIPLYKGKSLRKALKEHGLLEDFLQKQQYGVSSKYSGFGEVASVPLTNYLDSQYFGKIYLGTPPQEFTVLFDTGSSDFWVPSIYCKSNACKNHQRFDPRKSSTFQNLGKPLSIHYGTGSMQGILGYDTVTVSNIVDIQQTVGLSTQEPGDVFTYAEFDGILGMAYPSLASEYSIPVFDNMMNRHLVAQDLFSVYMDRNGQESMLTLGAIDPSYYTGSLHWVPVTVQQYWQFTVDSVTISGVVVACEGGCQAILDTGTSKLVGPSSDILNIQQAIGATQNQYGEFDIDCDNLSYMPTVVFEINGKMYPLTPSAYTSQDQGFCTSGFQSENRSQKWILGDVFIREYYSVFDRANNLVGLAKAI</sequence>
<dbReference type="InterPro" id="IPR023569">
    <property type="entry name" value="Prokineticin_domain"/>
</dbReference>
<dbReference type="SUPFAM" id="SSF50630">
    <property type="entry name" value="Acid proteases"/>
    <property type="match status" value="1"/>
</dbReference>
<dbReference type="InterPro" id="IPR001969">
    <property type="entry name" value="Aspartic_peptidase_AS"/>
</dbReference>
<proteinExistence type="inferred from homology"/>
<dbReference type="Pfam" id="PF07966">
    <property type="entry name" value="A1_Propeptide"/>
    <property type="match status" value="1"/>
</dbReference>
<keyword evidence="7" id="KW-0222">Digestion</keyword>
<evidence type="ECO:0000256" key="7">
    <source>
        <dbReference type="ARBA" id="ARBA00022757"/>
    </source>
</evidence>
<dbReference type="GO" id="GO:0004190">
    <property type="term" value="F:aspartic-type endopeptidase activity"/>
    <property type="evidence" value="ECO:0007669"/>
    <property type="project" value="UniProtKB-KW"/>
</dbReference>
<evidence type="ECO:0000256" key="12">
    <source>
        <dbReference type="RuleBase" id="RU000454"/>
    </source>
</evidence>
<feature type="disulfide bond" evidence="11">
    <location>
        <begin position="380"/>
        <end position="413"/>
    </location>
</feature>
<keyword evidence="8 12" id="KW-0378">Hydrolase</keyword>
<dbReference type="InterPro" id="IPR033121">
    <property type="entry name" value="PEPTIDASE_A1"/>
</dbReference>
<dbReference type="Proteomes" id="UP000322234">
    <property type="component" value="Unassembled WGS sequence"/>
</dbReference>
<dbReference type="GO" id="GO:0006508">
    <property type="term" value="P:proteolysis"/>
    <property type="evidence" value="ECO:0007669"/>
    <property type="project" value="UniProtKB-KW"/>
</dbReference>
<dbReference type="AlphaFoldDB" id="A0A6B0QVF4"/>
<evidence type="ECO:0000256" key="2">
    <source>
        <dbReference type="ARBA" id="ARBA00007447"/>
    </source>
</evidence>
<dbReference type="InterPro" id="IPR034162">
    <property type="entry name" value="Pepsin_A"/>
</dbReference>
<dbReference type="GO" id="GO:0007586">
    <property type="term" value="P:digestion"/>
    <property type="evidence" value="ECO:0007669"/>
    <property type="project" value="UniProtKB-KW"/>
</dbReference>
<feature type="chain" id="PRO_5025679257" description="Peptidase A1 domain-containing protein" evidence="13">
    <location>
        <begin position="20"/>
        <end position="453"/>
    </location>
</feature>
<comment type="subcellular location">
    <subcellularLocation>
        <location evidence="1">Secreted</location>
    </subcellularLocation>
</comment>
<comment type="caution">
    <text evidence="15">The sequence shown here is derived from an EMBL/GenBank/DDBJ whole genome shotgun (WGS) entry which is preliminary data.</text>
</comment>